<dbReference type="AlphaFoldDB" id="S0FVF8"/>
<evidence type="ECO:0000313" key="2">
    <source>
        <dbReference type="EMBL" id="EMS72523.1"/>
    </source>
</evidence>
<dbReference type="STRING" id="1195236.CTER_1450"/>
<dbReference type="eggNOG" id="ENOG5032UCZ">
    <property type="taxonomic scope" value="Bacteria"/>
</dbReference>
<dbReference type="InterPro" id="IPR026935">
    <property type="entry name" value="BtrH_N"/>
</dbReference>
<evidence type="ECO:0000259" key="1">
    <source>
        <dbReference type="Pfam" id="PF14399"/>
    </source>
</evidence>
<accession>S0FVF8</accession>
<name>S0FVF8_RUMCE</name>
<keyword evidence="3" id="KW-1185">Reference proteome</keyword>
<feature type="domain" description="Butirosin biosynthesis protein H N-terminal" evidence="1">
    <location>
        <begin position="19"/>
        <end position="143"/>
    </location>
</feature>
<protein>
    <recommendedName>
        <fullName evidence="1">Butirosin biosynthesis protein H N-terminal domain-containing protein</fullName>
    </recommendedName>
</protein>
<reference evidence="2 3" key="1">
    <citation type="journal article" date="2013" name="Genome Announc.">
        <title>Draft Genome Sequence of the Cellulolytic, Mesophilic, Anaerobic Bacterium Clostridium termitidis Strain CT1112 (DSM 5398).</title>
        <authorList>
            <person name="Lal S."/>
            <person name="Ramachandran U."/>
            <person name="Zhang X."/>
            <person name="Munir R."/>
            <person name="Sparling R."/>
            <person name="Levin D.B."/>
        </authorList>
    </citation>
    <scope>NUCLEOTIDE SEQUENCE [LARGE SCALE GENOMIC DNA]</scope>
    <source>
        <strain evidence="2 3">CT1112</strain>
    </source>
</reference>
<organism evidence="2 3">
    <name type="scientific">Ruminiclostridium cellobioparum subsp. termitidis CT1112</name>
    <dbReference type="NCBI Taxonomy" id="1195236"/>
    <lineage>
        <taxon>Bacteria</taxon>
        <taxon>Bacillati</taxon>
        <taxon>Bacillota</taxon>
        <taxon>Clostridia</taxon>
        <taxon>Eubacteriales</taxon>
        <taxon>Oscillospiraceae</taxon>
        <taxon>Ruminiclostridium</taxon>
    </lineage>
</organism>
<dbReference type="Proteomes" id="UP000014155">
    <property type="component" value="Unassembled WGS sequence"/>
</dbReference>
<evidence type="ECO:0000313" key="3">
    <source>
        <dbReference type="Proteomes" id="UP000014155"/>
    </source>
</evidence>
<comment type="caution">
    <text evidence="2">The sequence shown here is derived from an EMBL/GenBank/DDBJ whole genome shotgun (WGS) entry which is preliminary data.</text>
</comment>
<dbReference type="PATRIC" id="fig|1195236.3.peg.1773"/>
<sequence>MIDNFKFIREEHYNCLENVLVSLMETWQQEYVLMFSEGWGFTYLPPEDKPSEILGNWIGGGEYKVWECLRKYYGIIPTVHLEEDTDLQKNILRNELAEGRPVILSLDAFYAPWKDVFGKYHFEHYSLAIAIDEEKGAVYCLDPFVNSLANPLPMDNFIKGNAKCITLVRNTKKLVSISLHEILKNAALTILRDEGDINGIKGMRAFADQMESSFNLKKEIEGFETMIWVSPIILRISDIGARRLHFASVLLYLEKRFSGNNLSYFSKQVEKAGWGWRRIRRLLASACDSENPEEFTVQIVSDIRRLAEFEESIAKEMLDHFNRY</sequence>
<gene>
    <name evidence="2" type="ORF">CTER_1450</name>
</gene>
<dbReference type="EMBL" id="AORV01000026">
    <property type="protein sequence ID" value="EMS72523.1"/>
    <property type="molecule type" value="Genomic_DNA"/>
</dbReference>
<dbReference type="RefSeq" id="WP_004624748.1">
    <property type="nucleotide sequence ID" value="NZ_AORV01000026.1"/>
</dbReference>
<proteinExistence type="predicted"/>
<dbReference type="Pfam" id="PF14399">
    <property type="entry name" value="BtrH_N"/>
    <property type="match status" value="1"/>
</dbReference>